<dbReference type="SMART" id="SM00895">
    <property type="entry name" value="FCD"/>
    <property type="match status" value="1"/>
</dbReference>
<accession>A0ABN1BRX5</accession>
<dbReference type="Gene3D" id="1.20.120.530">
    <property type="entry name" value="GntR ligand-binding domain-like"/>
    <property type="match status" value="1"/>
</dbReference>
<gene>
    <name evidence="5" type="ORF">GCM10009097_21390</name>
</gene>
<dbReference type="Proteomes" id="UP001501706">
    <property type="component" value="Unassembled WGS sequence"/>
</dbReference>
<evidence type="ECO:0000256" key="2">
    <source>
        <dbReference type="ARBA" id="ARBA00023125"/>
    </source>
</evidence>
<dbReference type="SMART" id="SM00345">
    <property type="entry name" value="HTH_GNTR"/>
    <property type="match status" value="1"/>
</dbReference>
<dbReference type="SUPFAM" id="SSF48008">
    <property type="entry name" value="GntR ligand-binding domain-like"/>
    <property type="match status" value="1"/>
</dbReference>
<dbReference type="InterPro" id="IPR036388">
    <property type="entry name" value="WH-like_DNA-bd_sf"/>
</dbReference>
<organism evidence="5 6">
    <name type="scientific">Pigmentiphaga daeguensis</name>
    <dbReference type="NCBI Taxonomy" id="414049"/>
    <lineage>
        <taxon>Bacteria</taxon>
        <taxon>Pseudomonadati</taxon>
        <taxon>Pseudomonadota</taxon>
        <taxon>Betaproteobacteria</taxon>
        <taxon>Burkholderiales</taxon>
        <taxon>Alcaligenaceae</taxon>
        <taxon>Pigmentiphaga</taxon>
    </lineage>
</organism>
<name>A0ABN1BRX5_9BURK</name>
<evidence type="ECO:0000256" key="1">
    <source>
        <dbReference type="ARBA" id="ARBA00023015"/>
    </source>
</evidence>
<dbReference type="PANTHER" id="PTHR43537:SF49">
    <property type="entry name" value="TRANSCRIPTIONAL REGULATORY PROTEIN"/>
    <property type="match status" value="1"/>
</dbReference>
<dbReference type="RefSeq" id="WP_343927485.1">
    <property type="nucleotide sequence ID" value="NZ_BAAAEN010000006.1"/>
</dbReference>
<dbReference type="PRINTS" id="PR00035">
    <property type="entry name" value="HTHGNTR"/>
</dbReference>
<sequence length="260" mass="28721">MNERVAVAGRPEGKVRSGGAQTTAAELGLRELILSGELTPGARLSEPSVADRLGISRTPIRAAMARLEDEGLLELIPSGGYAVKAFTEVEIRDSIEVRGTMEGLAARMAAERGVSATDLDAMRDCLADIDKALTRRDKGVADLSRYIELNRRFHQMLHYLPGSAVLERQIARATNLPFASPNGFLHAQADDEEAWLSLIVAQDQHWMVLAAIENREGARAEAIMREHARIAFRNMQAVLRNQHAFEQIPGARLIRRRVPR</sequence>
<dbReference type="InterPro" id="IPR011711">
    <property type="entry name" value="GntR_C"/>
</dbReference>
<dbReference type="PANTHER" id="PTHR43537">
    <property type="entry name" value="TRANSCRIPTIONAL REGULATOR, GNTR FAMILY"/>
    <property type="match status" value="1"/>
</dbReference>
<dbReference type="EMBL" id="BAAAEN010000006">
    <property type="protein sequence ID" value="GAA0504242.1"/>
    <property type="molecule type" value="Genomic_DNA"/>
</dbReference>
<dbReference type="PROSITE" id="PS50949">
    <property type="entry name" value="HTH_GNTR"/>
    <property type="match status" value="1"/>
</dbReference>
<dbReference type="InterPro" id="IPR008920">
    <property type="entry name" value="TF_FadR/GntR_C"/>
</dbReference>
<dbReference type="Pfam" id="PF07729">
    <property type="entry name" value="FCD"/>
    <property type="match status" value="1"/>
</dbReference>
<dbReference type="Gene3D" id="1.10.10.10">
    <property type="entry name" value="Winged helix-like DNA-binding domain superfamily/Winged helix DNA-binding domain"/>
    <property type="match status" value="1"/>
</dbReference>
<dbReference type="Pfam" id="PF00392">
    <property type="entry name" value="GntR"/>
    <property type="match status" value="1"/>
</dbReference>
<evidence type="ECO:0000259" key="4">
    <source>
        <dbReference type="PROSITE" id="PS50949"/>
    </source>
</evidence>
<keyword evidence="3" id="KW-0804">Transcription</keyword>
<evidence type="ECO:0000313" key="6">
    <source>
        <dbReference type="Proteomes" id="UP001501706"/>
    </source>
</evidence>
<proteinExistence type="predicted"/>
<keyword evidence="2" id="KW-0238">DNA-binding</keyword>
<evidence type="ECO:0000313" key="5">
    <source>
        <dbReference type="EMBL" id="GAA0504242.1"/>
    </source>
</evidence>
<comment type="caution">
    <text evidence="5">The sequence shown here is derived from an EMBL/GenBank/DDBJ whole genome shotgun (WGS) entry which is preliminary data.</text>
</comment>
<keyword evidence="1" id="KW-0805">Transcription regulation</keyword>
<evidence type="ECO:0000256" key="3">
    <source>
        <dbReference type="ARBA" id="ARBA00023163"/>
    </source>
</evidence>
<dbReference type="CDD" id="cd07377">
    <property type="entry name" value="WHTH_GntR"/>
    <property type="match status" value="1"/>
</dbReference>
<feature type="domain" description="HTH gntR-type" evidence="4">
    <location>
        <begin position="19"/>
        <end position="86"/>
    </location>
</feature>
<reference evidence="5 6" key="1">
    <citation type="journal article" date="2019" name="Int. J. Syst. Evol. Microbiol.">
        <title>The Global Catalogue of Microorganisms (GCM) 10K type strain sequencing project: providing services to taxonomists for standard genome sequencing and annotation.</title>
        <authorList>
            <consortium name="The Broad Institute Genomics Platform"/>
            <consortium name="The Broad Institute Genome Sequencing Center for Infectious Disease"/>
            <person name="Wu L."/>
            <person name="Ma J."/>
        </authorList>
    </citation>
    <scope>NUCLEOTIDE SEQUENCE [LARGE SCALE GENOMIC DNA]</scope>
    <source>
        <strain evidence="5 6">JCM 14330</strain>
    </source>
</reference>
<dbReference type="SUPFAM" id="SSF46785">
    <property type="entry name" value="Winged helix' DNA-binding domain"/>
    <property type="match status" value="1"/>
</dbReference>
<protein>
    <submittedName>
        <fullName evidence="5">GntR family transcriptional regulator</fullName>
    </submittedName>
</protein>
<dbReference type="InterPro" id="IPR036390">
    <property type="entry name" value="WH_DNA-bd_sf"/>
</dbReference>
<keyword evidence="6" id="KW-1185">Reference proteome</keyword>
<dbReference type="InterPro" id="IPR000524">
    <property type="entry name" value="Tscrpt_reg_HTH_GntR"/>
</dbReference>